<gene>
    <name evidence="9" type="ORF">SAMN05421748_14244</name>
</gene>
<dbReference type="OrthoDB" id="3207485at2"/>
<feature type="transmembrane region" description="Helical" evidence="7">
    <location>
        <begin position="329"/>
        <end position="351"/>
    </location>
</feature>
<protein>
    <submittedName>
        <fullName evidence="9">Putative ABC transport system permease protein</fullName>
    </submittedName>
</protein>
<dbReference type="EMBL" id="OBDY01000042">
    <property type="protein sequence ID" value="SNY72364.1"/>
    <property type="molecule type" value="Genomic_DNA"/>
</dbReference>
<dbReference type="Proteomes" id="UP000219612">
    <property type="component" value="Unassembled WGS sequence"/>
</dbReference>
<dbReference type="GO" id="GO:0005886">
    <property type="term" value="C:plasma membrane"/>
    <property type="evidence" value="ECO:0007669"/>
    <property type="project" value="UniProtKB-SubCell"/>
</dbReference>
<accession>A0A285KIA7</accession>
<dbReference type="RefSeq" id="WP_097328762.1">
    <property type="nucleotide sequence ID" value="NZ_OBDY01000042.1"/>
</dbReference>
<keyword evidence="2" id="KW-1003">Cell membrane</keyword>
<dbReference type="Pfam" id="PF02687">
    <property type="entry name" value="FtsX"/>
    <property type="match status" value="2"/>
</dbReference>
<feature type="transmembrane region" description="Helical" evidence="7">
    <location>
        <begin position="20"/>
        <end position="41"/>
    </location>
</feature>
<feature type="domain" description="ABC3 transporter permease C-terminal" evidence="8">
    <location>
        <begin position="240"/>
        <end position="355"/>
    </location>
</feature>
<feature type="transmembrane region" description="Helical" evidence="7">
    <location>
        <begin position="233"/>
        <end position="264"/>
    </location>
</feature>
<feature type="domain" description="ABC3 transporter permease C-terminal" evidence="8">
    <location>
        <begin position="619"/>
        <end position="731"/>
    </location>
</feature>
<evidence type="ECO:0000256" key="4">
    <source>
        <dbReference type="ARBA" id="ARBA00022989"/>
    </source>
</evidence>
<comment type="subcellular location">
    <subcellularLocation>
        <location evidence="1">Cell membrane</location>
        <topology evidence="1">Multi-pass membrane protein</topology>
    </subcellularLocation>
</comment>
<evidence type="ECO:0000259" key="8">
    <source>
        <dbReference type="Pfam" id="PF02687"/>
    </source>
</evidence>
<dbReference type="AlphaFoldDB" id="A0A285KIA7"/>
<keyword evidence="4 7" id="KW-1133">Transmembrane helix</keyword>
<proteinExistence type="inferred from homology"/>
<evidence type="ECO:0000256" key="6">
    <source>
        <dbReference type="ARBA" id="ARBA00038076"/>
    </source>
</evidence>
<feature type="transmembrane region" description="Helical" evidence="7">
    <location>
        <begin position="615"/>
        <end position="638"/>
    </location>
</feature>
<feature type="transmembrane region" description="Helical" evidence="7">
    <location>
        <begin position="659"/>
        <end position="688"/>
    </location>
</feature>
<evidence type="ECO:0000256" key="2">
    <source>
        <dbReference type="ARBA" id="ARBA00022475"/>
    </source>
</evidence>
<keyword evidence="3 7" id="KW-0812">Transmembrane</keyword>
<evidence type="ECO:0000256" key="1">
    <source>
        <dbReference type="ARBA" id="ARBA00004651"/>
    </source>
</evidence>
<feature type="transmembrane region" description="Helical" evidence="7">
    <location>
        <begin position="708"/>
        <end position="731"/>
    </location>
</feature>
<evidence type="ECO:0000256" key="5">
    <source>
        <dbReference type="ARBA" id="ARBA00023136"/>
    </source>
</evidence>
<feature type="transmembrane region" description="Helical" evidence="7">
    <location>
        <begin position="403"/>
        <end position="427"/>
    </location>
</feature>
<sequence>MSAIRTVVRGAQRRRVSTIVIVAATAMAVTATVLAGLLLAASSAPFANAFAGQHGAHLTAFFDSAKTTKDQAAATASQAGQATGPFPVAATGIRPEGLQGMPFTALRVVGRADPGRDPIDKVSLLSGRWARTTGEIVMARGDLRIAPGTVVSLENGSTLTVVGEARSISQTAQAWVTPDQAAALGQTGWQMLYRYADAGTVAAMTAHQTALGPAAQTQSWLGVRDDAAHRTQLFVPLLTAFGLIGLALAALVIGNVAAGTVASATRRIGVMKALGLTPAQVVRACLVQALIPGMIGAVLGIIAGDLLAVPLTADVADLFGTVPMSVTPWVDALAVVAAVLVIAATAAPAAWRAARLRTVDALAVGRTPLSGRGRLAARLAARSRLPRPLSLGLAQPFTRPARLLAMLLTVAFGTAAATFAIGLASSLRLVQAADQKPATSADVVVYPSRDADGSVPNPGAVIAATPGTGSYYGRGPADITIDGLREAARGTVTTGDASAAGYEMLEGRWYTAPGEAVVTTGFLTATGKHIGDTVTGTGHGPLTLVGEVFDGSANNHLYTDVATLPGLRAPFEWYVKLTPGTDRAAYLQTLTSRNLMAEATRAEGADGTLIVLNSLTALLTALLVSVAALGVLNAVVLDSRDRVHDIGVQKSIGMTPKQTAFMVISSVGVAGLIGGVAGVPAGYLVHHWAVPAMARGAGIRLPDSTIDVFAPTLLLTLALAGLILAAAGALLPAGWAARTRTAVALRTE</sequence>
<evidence type="ECO:0000256" key="3">
    <source>
        <dbReference type="ARBA" id="ARBA00022692"/>
    </source>
</evidence>
<dbReference type="InterPro" id="IPR003838">
    <property type="entry name" value="ABC3_permease_C"/>
</dbReference>
<dbReference type="InterPro" id="IPR050250">
    <property type="entry name" value="Macrolide_Exporter_MacB"/>
</dbReference>
<reference evidence="9 10" key="1">
    <citation type="submission" date="2017-09" db="EMBL/GenBank/DDBJ databases">
        <authorList>
            <person name="Ehlers B."/>
            <person name="Leendertz F.H."/>
        </authorList>
    </citation>
    <scope>NUCLEOTIDE SEQUENCE [LARGE SCALE GENOMIC DNA]</scope>
    <source>
        <strain evidence="9 10">CGMCC 4.6857</strain>
    </source>
</reference>
<evidence type="ECO:0000256" key="7">
    <source>
        <dbReference type="SAM" id="Phobius"/>
    </source>
</evidence>
<name>A0A285KIA7_9ACTN</name>
<comment type="similarity">
    <text evidence="6">Belongs to the ABC-4 integral membrane protein family.</text>
</comment>
<evidence type="ECO:0000313" key="10">
    <source>
        <dbReference type="Proteomes" id="UP000219612"/>
    </source>
</evidence>
<dbReference type="PANTHER" id="PTHR30572">
    <property type="entry name" value="MEMBRANE COMPONENT OF TRANSPORTER-RELATED"/>
    <property type="match status" value="1"/>
</dbReference>
<organism evidence="9 10">
    <name type="scientific">Paractinoplanes atraurantiacus</name>
    <dbReference type="NCBI Taxonomy" id="1036182"/>
    <lineage>
        <taxon>Bacteria</taxon>
        <taxon>Bacillati</taxon>
        <taxon>Actinomycetota</taxon>
        <taxon>Actinomycetes</taxon>
        <taxon>Micromonosporales</taxon>
        <taxon>Micromonosporaceae</taxon>
        <taxon>Paractinoplanes</taxon>
    </lineage>
</organism>
<evidence type="ECO:0000313" key="9">
    <source>
        <dbReference type="EMBL" id="SNY72364.1"/>
    </source>
</evidence>
<feature type="transmembrane region" description="Helical" evidence="7">
    <location>
        <begin position="285"/>
        <end position="309"/>
    </location>
</feature>
<dbReference type="GO" id="GO:0022857">
    <property type="term" value="F:transmembrane transporter activity"/>
    <property type="evidence" value="ECO:0007669"/>
    <property type="project" value="TreeGrafter"/>
</dbReference>
<dbReference type="PANTHER" id="PTHR30572:SF4">
    <property type="entry name" value="ABC TRANSPORTER PERMEASE YTRF"/>
    <property type="match status" value="1"/>
</dbReference>
<keyword evidence="5 7" id="KW-0472">Membrane</keyword>
<keyword evidence="10" id="KW-1185">Reference proteome</keyword>